<dbReference type="AlphaFoldDB" id="A0A209A5H2"/>
<accession>A0A209A5H2</accession>
<sequence length="80" mass="9108">MDITKSQSDFEAWWNAPEQAELRNSCAMGWGFRIWKAGRESIEVVIPPFDGYKDHVAKELQEALKIALRTAGIRIKGESE</sequence>
<evidence type="ECO:0000313" key="2">
    <source>
        <dbReference type="Proteomes" id="UP000196440"/>
    </source>
</evidence>
<proteinExistence type="predicted"/>
<dbReference type="Pfam" id="PF26207">
    <property type="entry name" value="Phage_phiTE_015"/>
    <property type="match status" value="1"/>
</dbReference>
<dbReference type="InterPro" id="IPR058601">
    <property type="entry name" value="Phage_phiTE_015-like"/>
</dbReference>
<organism evidence="1 2">
    <name type="scientific">Yersinia intermedia</name>
    <dbReference type="NCBI Taxonomy" id="631"/>
    <lineage>
        <taxon>Bacteria</taxon>
        <taxon>Pseudomonadati</taxon>
        <taxon>Pseudomonadota</taxon>
        <taxon>Gammaproteobacteria</taxon>
        <taxon>Enterobacterales</taxon>
        <taxon>Yersiniaceae</taxon>
        <taxon>Yersinia</taxon>
    </lineage>
</organism>
<evidence type="ECO:0000313" key="1">
    <source>
        <dbReference type="EMBL" id="OVZ87945.1"/>
    </source>
</evidence>
<dbReference type="RefSeq" id="WP_087815664.1">
    <property type="nucleotide sequence ID" value="NZ_CABHXU010000180.1"/>
</dbReference>
<reference evidence="1 2" key="1">
    <citation type="submission" date="2017-05" db="EMBL/GenBank/DDBJ databases">
        <title>Whole genome sequencing of Yersinia kristensenii.</title>
        <authorList>
            <person name="Campioni F."/>
        </authorList>
    </citation>
    <scope>NUCLEOTIDE SEQUENCE [LARGE SCALE GENOMIC DNA]</scope>
    <source>
        <strain evidence="1 2">CFSAN060536</strain>
    </source>
</reference>
<dbReference type="EMBL" id="NHOI01000009">
    <property type="protein sequence ID" value="OVZ87945.1"/>
    <property type="molecule type" value="Genomic_DNA"/>
</dbReference>
<dbReference type="Proteomes" id="UP000196440">
    <property type="component" value="Unassembled WGS sequence"/>
</dbReference>
<protein>
    <submittedName>
        <fullName evidence="1">Uncharacterized protein</fullName>
    </submittedName>
</protein>
<gene>
    <name evidence="1" type="ORF">CBW57_06735</name>
</gene>
<comment type="caution">
    <text evidence="1">The sequence shown here is derived from an EMBL/GenBank/DDBJ whole genome shotgun (WGS) entry which is preliminary data.</text>
</comment>
<name>A0A209A5H2_YERIN</name>